<evidence type="ECO:0000256" key="1">
    <source>
        <dbReference type="ARBA" id="ARBA00023015"/>
    </source>
</evidence>
<dbReference type="CDD" id="cd06171">
    <property type="entry name" value="Sigma70_r4"/>
    <property type="match status" value="1"/>
</dbReference>
<sequence length="264" mass="29796">MADERGRRHRGGDSYDNIEPVFEELAALAPEDPQREVVREKVIGLCMPLADHIARKFSGRGENFDDLLQVARVGLVQAVDRFDVTRGSSFLSFAVPTIMGEVRRHFRDNTWAVRVPRRTKEIQLSIGGTIDQLAQRLGRMPRAREIAEELDVDLVEVTQALIAGNSYQASSLDAVTGDDSENTPLSLLEVLGEAEPRYDRVEEFLAVKPLIAELPERERSVLVMRFFESKTQTQIAEALGISQMHVSRILSKTLNWLREEALRE</sequence>
<evidence type="ECO:0000313" key="8">
    <source>
        <dbReference type="EMBL" id="RDI67786.1"/>
    </source>
</evidence>
<evidence type="ECO:0000256" key="4">
    <source>
        <dbReference type="ARBA" id="ARBA00023163"/>
    </source>
</evidence>
<dbReference type="GO" id="GO:0003677">
    <property type="term" value="F:DNA binding"/>
    <property type="evidence" value="ECO:0007669"/>
    <property type="project" value="UniProtKB-KW"/>
</dbReference>
<dbReference type="InterPro" id="IPR013324">
    <property type="entry name" value="RNA_pol_sigma_r3/r4-like"/>
</dbReference>
<evidence type="ECO:0000256" key="3">
    <source>
        <dbReference type="ARBA" id="ARBA00023125"/>
    </source>
</evidence>
<dbReference type="EMBL" id="QQBC01000002">
    <property type="protein sequence ID" value="RDI67786.1"/>
    <property type="molecule type" value="Genomic_DNA"/>
</dbReference>
<proteinExistence type="predicted"/>
<evidence type="ECO:0000313" key="9">
    <source>
        <dbReference type="Proteomes" id="UP000254869"/>
    </source>
</evidence>
<dbReference type="SUPFAM" id="SSF88659">
    <property type="entry name" value="Sigma3 and sigma4 domains of RNA polymerase sigma factors"/>
    <property type="match status" value="2"/>
</dbReference>
<evidence type="ECO:0000259" key="5">
    <source>
        <dbReference type="Pfam" id="PF04539"/>
    </source>
</evidence>
<keyword evidence="1" id="KW-0805">Transcription regulation</keyword>
<dbReference type="Pfam" id="PF04542">
    <property type="entry name" value="Sigma70_r2"/>
    <property type="match status" value="1"/>
</dbReference>
<dbReference type="PANTHER" id="PTHR30385">
    <property type="entry name" value="SIGMA FACTOR F FLAGELLAR"/>
    <property type="match status" value="1"/>
</dbReference>
<reference evidence="8 9" key="1">
    <citation type="submission" date="2018-07" db="EMBL/GenBank/DDBJ databases">
        <title>Genomic Encyclopedia of Type Strains, Phase IV (KMG-IV): sequencing the most valuable type-strain genomes for metagenomic binning, comparative biology and taxonomic classification.</title>
        <authorList>
            <person name="Goeker M."/>
        </authorList>
    </citation>
    <scope>NUCLEOTIDE SEQUENCE [LARGE SCALE GENOMIC DNA]</scope>
    <source>
        <strain evidence="8 9">DSM 44290</strain>
    </source>
</reference>
<dbReference type="InterPro" id="IPR007624">
    <property type="entry name" value="RNA_pol_sigma70_r3"/>
</dbReference>
<keyword evidence="3" id="KW-0238">DNA-binding</keyword>
<dbReference type="InterPro" id="IPR014284">
    <property type="entry name" value="RNA_pol_sigma-70_dom"/>
</dbReference>
<evidence type="ECO:0000256" key="2">
    <source>
        <dbReference type="ARBA" id="ARBA00023082"/>
    </source>
</evidence>
<feature type="domain" description="RNA polymerase sigma-70 region 4" evidence="7">
    <location>
        <begin position="211"/>
        <end position="259"/>
    </location>
</feature>
<evidence type="ECO:0000259" key="7">
    <source>
        <dbReference type="Pfam" id="PF04545"/>
    </source>
</evidence>
<feature type="domain" description="RNA polymerase sigma-70 region 3" evidence="5">
    <location>
        <begin position="129"/>
        <end position="181"/>
    </location>
</feature>
<feature type="domain" description="RNA polymerase sigma-70 region 2" evidence="6">
    <location>
        <begin position="47"/>
        <end position="111"/>
    </location>
</feature>
<dbReference type="InterPro" id="IPR007627">
    <property type="entry name" value="RNA_pol_sigma70_r2"/>
</dbReference>
<dbReference type="Gene3D" id="1.20.140.160">
    <property type="match status" value="1"/>
</dbReference>
<dbReference type="AlphaFoldDB" id="A0A370IAM7"/>
<keyword evidence="2" id="KW-0731">Sigma factor</keyword>
<dbReference type="STRING" id="1210086.GCA_001613105_07263"/>
<keyword evidence="9" id="KW-1185">Reference proteome</keyword>
<organism evidence="8 9">
    <name type="scientific">Nocardia pseudobrasiliensis</name>
    <dbReference type="NCBI Taxonomy" id="45979"/>
    <lineage>
        <taxon>Bacteria</taxon>
        <taxon>Bacillati</taxon>
        <taxon>Actinomycetota</taxon>
        <taxon>Actinomycetes</taxon>
        <taxon>Mycobacteriales</taxon>
        <taxon>Nocardiaceae</taxon>
        <taxon>Nocardia</taxon>
    </lineage>
</organism>
<dbReference type="Pfam" id="PF04545">
    <property type="entry name" value="Sigma70_r4"/>
    <property type="match status" value="1"/>
</dbReference>
<dbReference type="InterPro" id="IPR007630">
    <property type="entry name" value="RNA_pol_sigma70_r4"/>
</dbReference>
<dbReference type="GO" id="GO:0006352">
    <property type="term" value="P:DNA-templated transcription initiation"/>
    <property type="evidence" value="ECO:0007669"/>
    <property type="project" value="InterPro"/>
</dbReference>
<name>A0A370IAM7_9NOCA</name>
<dbReference type="RefSeq" id="WP_068007525.1">
    <property type="nucleotide sequence ID" value="NZ_QQBC01000002.1"/>
</dbReference>
<dbReference type="InterPro" id="IPR014322">
    <property type="entry name" value="RNA_pol_sigma-B/F/G"/>
</dbReference>
<dbReference type="Proteomes" id="UP000254869">
    <property type="component" value="Unassembled WGS sequence"/>
</dbReference>
<comment type="caution">
    <text evidence="8">The sequence shown here is derived from an EMBL/GenBank/DDBJ whole genome shotgun (WGS) entry which is preliminary data.</text>
</comment>
<evidence type="ECO:0000259" key="6">
    <source>
        <dbReference type="Pfam" id="PF04542"/>
    </source>
</evidence>
<dbReference type="InterPro" id="IPR013325">
    <property type="entry name" value="RNA_pol_sigma_r2"/>
</dbReference>
<keyword evidence="4" id="KW-0804">Transcription</keyword>
<dbReference type="NCBIfam" id="TIGR02937">
    <property type="entry name" value="sigma70-ECF"/>
    <property type="match status" value="1"/>
</dbReference>
<dbReference type="SUPFAM" id="SSF88946">
    <property type="entry name" value="Sigma2 domain of RNA polymerase sigma factors"/>
    <property type="match status" value="1"/>
</dbReference>
<dbReference type="InterPro" id="IPR000943">
    <property type="entry name" value="RNA_pol_sigma70"/>
</dbReference>
<dbReference type="PRINTS" id="PR00046">
    <property type="entry name" value="SIGMA70FCT"/>
</dbReference>
<dbReference type="PANTHER" id="PTHR30385:SF4">
    <property type="entry name" value="RNA POLYMERASE SIGMA-E FACTOR"/>
    <property type="match status" value="1"/>
</dbReference>
<dbReference type="Pfam" id="PF04539">
    <property type="entry name" value="Sigma70_r3"/>
    <property type="match status" value="1"/>
</dbReference>
<dbReference type="Gene3D" id="1.20.120.1810">
    <property type="match status" value="1"/>
</dbReference>
<accession>A0A370IAM7</accession>
<dbReference type="GO" id="GO:0016987">
    <property type="term" value="F:sigma factor activity"/>
    <property type="evidence" value="ECO:0007669"/>
    <property type="project" value="UniProtKB-KW"/>
</dbReference>
<dbReference type="NCBIfam" id="TIGR02980">
    <property type="entry name" value="SigBFG"/>
    <property type="match status" value="1"/>
</dbReference>
<protein>
    <submittedName>
        <fullName evidence="8">RNA polymerase sigma-B factor</fullName>
    </submittedName>
</protein>
<gene>
    <name evidence="8" type="ORF">DFR76_102186</name>
</gene>